<evidence type="ECO:0000256" key="2">
    <source>
        <dbReference type="ARBA" id="ARBA00022448"/>
    </source>
</evidence>
<keyword evidence="9 16" id="KW-0472">Membrane</keyword>
<dbReference type="NCBIfam" id="NF003304">
    <property type="entry name" value="PRK04307.1"/>
    <property type="match status" value="1"/>
</dbReference>
<keyword evidence="5 16" id="KW-0812">Transmembrane</keyword>
<keyword evidence="4" id="KW-0997">Cell inner membrane</keyword>
<evidence type="ECO:0000256" key="7">
    <source>
        <dbReference type="ARBA" id="ARBA00022989"/>
    </source>
</evidence>
<name>A0ABT7INI0_9BURK</name>
<evidence type="ECO:0000256" key="1">
    <source>
        <dbReference type="ARBA" id="ARBA00004429"/>
    </source>
</evidence>
<evidence type="ECO:0000256" key="10">
    <source>
        <dbReference type="ARBA" id="ARBA00023157"/>
    </source>
</evidence>
<keyword evidence="6" id="KW-0249">Electron transport</keyword>
<comment type="caution">
    <text evidence="17">The sequence shown here is derived from an EMBL/GenBank/DDBJ whole genome shotgun (WGS) entry which is preliminary data.</text>
</comment>
<evidence type="ECO:0000256" key="6">
    <source>
        <dbReference type="ARBA" id="ARBA00022982"/>
    </source>
</evidence>
<protein>
    <recommendedName>
        <fullName evidence="15">Putative protein-disulfide oxidoreductase DsbI</fullName>
    </recommendedName>
</protein>
<dbReference type="Pfam" id="PF02600">
    <property type="entry name" value="DsbB"/>
    <property type="match status" value="1"/>
</dbReference>
<comment type="similarity">
    <text evidence="13">Belongs to the DsbB family. DsbI subfamily.</text>
</comment>
<evidence type="ECO:0000256" key="11">
    <source>
        <dbReference type="ARBA" id="ARBA00023284"/>
    </source>
</evidence>
<evidence type="ECO:0000256" key="14">
    <source>
        <dbReference type="ARBA" id="ARBA00038526"/>
    </source>
</evidence>
<dbReference type="Proteomes" id="UP001165481">
    <property type="component" value="Unassembled WGS sequence"/>
</dbReference>
<dbReference type="InterPro" id="IPR023380">
    <property type="entry name" value="DsbB-like_sf"/>
</dbReference>
<dbReference type="PANTHER" id="PTHR36570">
    <property type="entry name" value="DISULFIDE BOND FORMATION PROTEIN B"/>
    <property type="match status" value="1"/>
</dbReference>
<sequence>MKWFDQLKGDPVGTVASWQDMRWPWALMTAVCVLLVLIAHYVFQVWLYMAPCEQCVYIRFGFLTMAVGGILCLISPKNLVLKALGYVFSIAGAVYGLKCSVKLSAIHHAVHSDDPTAMFGMQGCSTDPHYPFDLPLADWAPDWFKPTGDCGYDLAVVPDGTQLSSLQEWFINMYNSSDSWYLIPKWKFMSMAQCCELAFGLMLVILLVMAACFLYVKFVRKTA</sequence>
<evidence type="ECO:0000256" key="12">
    <source>
        <dbReference type="ARBA" id="ARBA00037310"/>
    </source>
</evidence>
<keyword evidence="3" id="KW-1003">Cell membrane</keyword>
<feature type="transmembrane region" description="Helical" evidence="16">
    <location>
        <begin position="25"/>
        <end position="49"/>
    </location>
</feature>
<comment type="subcellular location">
    <subcellularLocation>
        <location evidence="1">Cell inner membrane</location>
        <topology evidence="1">Multi-pass membrane protein</topology>
    </subcellularLocation>
</comment>
<dbReference type="InterPro" id="IPR050183">
    <property type="entry name" value="DsbB"/>
</dbReference>
<dbReference type="PANTHER" id="PTHR36570:SF1">
    <property type="entry name" value="PROTEIN-DISULFIDE OXIDOREDUCTASE DSBI"/>
    <property type="match status" value="1"/>
</dbReference>
<feature type="transmembrane region" description="Helical" evidence="16">
    <location>
        <begin position="56"/>
        <end position="74"/>
    </location>
</feature>
<evidence type="ECO:0000256" key="3">
    <source>
        <dbReference type="ARBA" id="ARBA00022475"/>
    </source>
</evidence>
<evidence type="ECO:0000256" key="15">
    <source>
        <dbReference type="ARBA" id="ARBA00039389"/>
    </source>
</evidence>
<evidence type="ECO:0000256" key="13">
    <source>
        <dbReference type="ARBA" id="ARBA00038060"/>
    </source>
</evidence>
<keyword evidence="7 16" id="KW-1133">Transmembrane helix</keyword>
<evidence type="ECO:0000256" key="9">
    <source>
        <dbReference type="ARBA" id="ARBA00023136"/>
    </source>
</evidence>
<keyword evidence="2" id="KW-0813">Transport</keyword>
<dbReference type="InterPro" id="IPR003752">
    <property type="entry name" value="DiS_bond_form_DsbB/BdbC"/>
</dbReference>
<evidence type="ECO:0000313" key="18">
    <source>
        <dbReference type="Proteomes" id="UP001165481"/>
    </source>
</evidence>
<feature type="transmembrane region" description="Helical" evidence="16">
    <location>
        <begin position="197"/>
        <end position="216"/>
    </location>
</feature>
<evidence type="ECO:0000256" key="16">
    <source>
        <dbReference type="SAM" id="Phobius"/>
    </source>
</evidence>
<proteinExistence type="inferred from homology"/>
<keyword evidence="11" id="KW-0676">Redox-active center</keyword>
<dbReference type="RefSeq" id="WP_243376390.1">
    <property type="nucleotide sequence ID" value="NZ_JAKZJU020000001.1"/>
</dbReference>
<accession>A0ABT7INI0</accession>
<evidence type="ECO:0000256" key="8">
    <source>
        <dbReference type="ARBA" id="ARBA00023002"/>
    </source>
</evidence>
<keyword evidence="18" id="KW-1185">Reference proteome</keyword>
<evidence type="ECO:0000256" key="5">
    <source>
        <dbReference type="ARBA" id="ARBA00022692"/>
    </source>
</evidence>
<dbReference type="Gene3D" id="1.20.1550.10">
    <property type="entry name" value="DsbB-like"/>
    <property type="match status" value="1"/>
</dbReference>
<feature type="transmembrane region" description="Helical" evidence="16">
    <location>
        <begin position="80"/>
        <end position="97"/>
    </location>
</feature>
<comment type="function">
    <text evidence="12">Required for disulfide bond formation in some proteins. Part of a redox system composed of DsbI and DsbL that mediates formation of an essential disulfide bond in AssT.</text>
</comment>
<keyword evidence="10" id="KW-1015">Disulfide bond</keyword>
<evidence type="ECO:0000256" key="4">
    <source>
        <dbReference type="ARBA" id="ARBA00022519"/>
    </source>
</evidence>
<evidence type="ECO:0000313" key="17">
    <source>
        <dbReference type="EMBL" id="MDL2059937.1"/>
    </source>
</evidence>
<organism evidence="17 18">
    <name type="scientific">Mesosutterella faecium</name>
    <dbReference type="NCBI Taxonomy" id="2925194"/>
    <lineage>
        <taxon>Bacteria</taxon>
        <taxon>Pseudomonadati</taxon>
        <taxon>Pseudomonadota</taxon>
        <taxon>Betaproteobacteria</taxon>
        <taxon>Burkholderiales</taxon>
        <taxon>Sutterellaceae</taxon>
        <taxon>Mesosutterella</taxon>
    </lineage>
</organism>
<keyword evidence="8" id="KW-0560">Oxidoreductase</keyword>
<gene>
    <name evidence="17" type="primary">dsbI</name>
    <name evidence="17" type="ORF">MUN46_008340</name>
</gene>
<comment type="subunit">
    <text evidence="14">Interacts with DsbL.</text>
</comment>
<dbReference type="EMBL" id="JAKZJU020000001">
    <property type="protein sequence ID" value="MDL2059937.1"/>
    <property type="molecule type" value="Genomic_DNA"/>
</dbReference>
<dbReference type="SUPFAM" id="SSF158442">
    <property type="entry name" value="DsbB-like"/>
    <property type="match status" value="1"/>
</dbReference>
<reference evidence="17" key="1">
    <citation type="submission" date="2023-03" db="EMBL/GenBank/DDBJ databases">
        <title>Mesosutterella sp. nov. isolated from porcine feces.</title>
        <authorList>
            <person name="Yu S."/>
        </authorList>
    </citation>
    <scope>NUCLEOTIDE SEQUENCE</scope>
    <source>
        <strain evidence="17">AGMB02718</strain>
    </source>
</reference>